<dbReference type="GO" id="GO:0016020">
    <property type="term" value="C:membrane"/>
    <property type="evidence" value="ECO:0007669"/>
    <property type="project" value="InterPro"/>
</dbReference>
<accession>D4AW36</accession>
<dbReference type="Pfam" id="PF01222">
    <property type="entry name" value="ERG4_ERG24"/>
    <property type="match status" value="1"/>
</dbReference>
<dbReference type="GeneID" id="9526805"/>
<dbReference type="STRING" id="663331.D4AW36"/>
<dbReference type="RefSeq" id="XP_003013216.1">
    <property type="nucleotide sequence ID" value="XM_003013170.1"/>
</dbReference>
<evidence type="ECO:0000313" key="2">
    <source>
        <dbReference type="Proteomes" id="UP000008866"/>
    </source>
</evidence>
<dbReference type="AlphaFoldDB" id="D4AW36"/>
<organism evidence="1 2">
    <name type="scientific">Arthroderma benhamiae (strain ATCC MYA-4681 / CBS 112371)</name>
    <name type="common">Trichophyton mentagrophytes</name>
    <dbReference type="NCBI Taxonomy" id="663331"/>
    <lineage>
        <taxon>Eukaryota</taxon>
        <taxon>Fungi</taxon>
        <taxon>Dikarya</taxon>
        <taxon>Ascomycota</taxon>
        <taxon>Pezizomycotina</taxon>
        <taxon>Eurotiomycetes</taxon>
        <taxon>Eurotiomycetidae</taxon>
        <taxon>Onygenales</taxon>
        <taxon>Arthrodermataceae</taxon>
        <taxon>Trichophyton</taxon>
    </lineage>
</organism>
<comment type="caution">
    <text evidence="1">The sequence shown here is derived from an EMBL/GenBank/DDBJ whole genome shotgun (WGS) entry which is preliminary data.</text>
</comment>
<proteinExistence type="predicted"/>
<dbReference type="KEGG" id="abe:ARB_00400"/>
<keyword evidence="2" id="KW-1185">Reference proteome</keyword>
<sequence>MANLIKRNTFPRVPWRTLGNPRTIPTDTGDQILTDDWFAIIWKPNYVPYMFFSMAWGLITGFK</sequence>
<gene>
    <name evidence="1" type="ORF">ARB_00400</name>
</gene>
<evidence type="ECO:0000313" key="1">
    <source>
        <dbReference type="EMBL" id="EFE32576.1"/>
    </source>
</evidence>
<dbReference type="InterPro" id="IPR001171">
    <property type="entry name" value="ERG24_DHCR-like"/>
</dbReference>
<protein>
    <submittedName>
        <fullName evidence="1">Uncharacterized protein</fullName>
    </submittedName>
</protein>
<dbReference type="HOGENOM" id="CLU_2885349_0_0_1"/>
<dbReference type="GO" id="GO:0016126">
    <property type="term" value="P:sterol biosynthetic process"/>
    <property type="evidence" value="ECO:0007669"/>
    <property type="project" value="InterPro"/>
</dbReference>
<reference evidence="2" key="1">
    <citation type="journal article" date="2011" name="Genome Biol.">
        <title>Comparative and functional genomics provide insights into the pathogenicity of dermatophytic fungi.</title>
        <authorList>
            <person name="Burmester A."/>
            <person name="Shelest E."/>
            <person name="Gloeckner G."/>
            <person name="Heddergott C."/>
            <person name="Schindler S."/>
            <person name="Staib P."/>
            <person name="Heidel A."/>
            <person name="Felder M."/>
            <person name="Petzold A."/>
            <person name="Szafranski K."/>
            <person name="Feuermann M."/>
            <person name="Pedruzzi I."/>
            <person name="Priebe S."/>
            <person name="Groth M."/>
            <person name="Winkler R."/>
            <person name="Li W."/>
            <person name="Kniemeyer O."/>
            <person name="Schroeckh V."/>
            <person name="Hertweck C."/>
            <person name="Hube B."/>
            <person name="White T.C."/>
            <person name="Platzer M."/>
            <person name="Guthke R."/>
            <person name="Heitman J."/>
            <person name="Woestemeyer J."/>
            <person name="Zipfel P.F."/>
            <person name="Monod M."/>
            <person name="Brakhage A.A."/>
        </authorList>
    </citation>
    <scope>NUCLEOTIDE SEQUENCE [LARGE SCALE GENOMIC DNA]</scope>
    <source>
        <strain evidence="2">ATCC MYA-4681 / CBS 112371</strain>
    </source>
</reference>
<dbReference type="GO" id="GO:0016628">
    <property type="term" value="F:oxidoreductase activity, acting on the CH-CH group of donors, NAD or NADP as acceptor"/>
    <property type="evidence" value="ECO:0007669"/>
    <property type="project" value="InterPro"/>
</dbReference>
<dbReference type="Proteomes" id="UP000008866">
    <property type="component" value="Unassembled WGS sequence"/>
</dbReference>
<name>D4AW36_ARTBC</name>
<dbReference type="EMBL" id="ABSU01000014">
    <property type="protein sequence ID" value="EFE32576.1"/>
    <property type="molecule type" value="Genomic_DNA"/>
</dbReference>